<keyword evidence="3 4" id="KW-0539">Nucleus</keyword>
<dbReference type="InterPro" id="IPR017970">
    <property type="entry name" value="Homeobox_CS"/>
</dbReference>
<dbReference type="GO" id="GO:0030154">
    <property type="term" value="P:cell differentiation"/>
    <property type="evidence" value="ECO:0007669"/>
    <property type="project" value="TreeGrafter"/>
</dbReference>
<dbReference type="GO" id="GO:0005634">
    <property type="term" value="C:nucleus"/>
    <property type="evidence" value="ECO:0007669"/>
    <property type="project" value="UniProtKB-SubCell"/>
</dbReference>
<evidence type="ECO:0000256" key="1">
    <source>
        <dbReference type="ARBA" id="ARBA00023125"/>
    </source>
</evidence>
<dbReference type="InterPro" id="IPR000047">
    <property type="entry name" value="HTH_motif"/>
</dbReference>
<feature type="domain" description="Homeobox" evidence="6">
    <location>
        <begin position="249"/>
        <end position="309"/>
    </location>
</feature>
<evidence type="ECO:0000259" key="6">
    <source>
        <dbReference type="PROSITE" id="PS50071"/>
    </source>
</evidence>
<dbReference type="Gene3D" id="1.10.10.60">
    <property type="entry name" value="Homeodomain-like"/>
    <property type="match status" value="1"/>
</dbReference>
<gene>
    <name evidence="7" type="ORF">X801_08978</name>
</gene>
<evidence type="ECO:0000256" key="5">
    <source>
        <dbReference type="RuleBase" id="RU000682"/>
    </source>
</evidence>
<name>A0A1S8WLA1_OPIVI</name>
<dbReference type="Pfam" id="PF00046">
    <property type="entry name" value="Homeodomain"/>
    <property type="match status" value="1"/>
</dbReference>
<keyword evidence="2 4" id="KW-0371">Homeobox</keyword>
<dbReference type="Proteomes" id="UP000243686">
    <property type="component" value="Unassembled WGS sequence"/>
</dbReference>
<comment type="subcellular location">
    <subcellularLocation>
        <location evidence="4 5">Nucleus</location>
    </subcellularLocation>
</comment>
<evidence type="ECO:0000313" key="8">
    <source>
        <dbReference type="Proteomes" id="UP000243686"/>
    </source>
</evidence>
<proteinExistence type="predicted"/>
<dbReference type="PRINTS" id="PR00031">
    <property type="entry name" value="HTHREPRESSR"/>
</dbReference>
<keyword evidence="8" id="KW-1185">Reference proteome</keyword>
<dbReference type="PROSITE" id="PS00027">
    <property type="entry name" value="HOMEOBOX_1"/>
    <property type="match status" value="1"/>
</dbReference>
<dbReference type="PROSITE" id="PS50071">
    <property type="entry name" value="HOMEOBOX_2"/>
    <property type="match status" value="1"/>
</dbReference>
<dbReference type="EMBL" id="KV906170">
    <property type="protein sequence ID" value="OON15222.1"/>
    <property type="molecule type" value="Genomic_DNA"/>
</dbReference>
<dbReference type="PANTHER" id="PTHR24327:SF21">
    <property type="entry name" value="HOMEOBOX PROTEIN DLX-4"/>
    <property type="match status" value="1"/>
</dbReference>
<protein>
    <submittedName>
        <fullName evidence="7">Homeobox domain protein</fullName>
    </submittedName>
</protein>
<dbReference type="SUPFAM" id="SSF46689">
    <property type="entry name" value="Homeodomain-like"/>
    <property type="match status" value="1"/>
</dbReference>
<evidence type="ECO:0000256" key="2">
    <source>
        <dbReference type="ARBA" id="ARBA00023155"/>
    </source>
</evidence>
<organism evidence="7 8">
    <name type="scientific">Opisthorchis viverrini</name>
    <name type="common">Southeast Asian liver fluke</name>
    <dbReference type="NCBI Taxonomy" id="6198"/>
    <lineage>
        <taxon>Eukaryota</taxon>
        <taxon>Metazoa</taxon>
        <taxon>Spiralia</taxon>
        <taxon>Lophotrochozoa</taxon>
        <taxon>Platyhelminthes</taxon>
        <taxon>Trematoda</taxon>
        <taxon>Digenea</taxon>
        <taxon>Opisthorchiida</taxon>
        <taxon>Opisthorchiata</taxon>
        <taxon>Opisthorchiidae</taxon>
        <taxon>Opisthorchis</taxon>
    </lineage>
</organism>
<dbReference type="AlphaFoldDB" id="A0A1S8WLA1"/>
<dbReference type="InterPro" id="IPR009057">
    <property type="entry name" value="Homeodomain-like_sf"/>
</dbReference>
<dbReference type="GO" id="GO:0000978">
    <property type="term" value="F:RNA polymerase II cis-regulatory region sequence-specific DNA binding"/>
    <property type="evidence" value="ECO:0007669"/>
    <property type="project" value="TreeGrafter"/>
</dbReference>
<sequence>MYPHQNPVENQRKRQMLQPVLEYSTTPNDTQTGELYVDTMQSELQFVSNGKRQFLSADFDPHAYLNATSQGHSNNGESRYDHLQPIDFISALGKPLSCPGLETYSTKCEPVDFSPFTPSLFRSSYNSYSNSGFYPHFPPGNSQIGSHPETNEVSSDKVQLTSSSFGFPVSPNLEQFGSAVGSVGDVPHFDKSSCSSSLKLELPLNYGTGKDARSYFEDDQTSPAHPFNCCLPEEGSLETIADSQLIKNKKMRKPRTIYSIWQLQLLNRRFVQSQYLNLTERACLASQLGLTQTQVKIWFQNKRSKLKKILRQGQDPTAFLNGMLNEDNVDD</sequence>
<dbReference type="InterPro" id="IPR001356">
    <property type="entry name" value="HD"/>
</dbReference>
<keyword evidence="1 4" id="KW-0238">DNA-binding</keyword>
<dbReference type="InterPro" id="IPR050460">
    <property type="entry name" value="Distal-less_Homeobox_TF"/>
</dbReference>
<dbReference type="GO" id="GO:0000981">
    <property type="term" value="F:DNA-binding transcription factor activity, RNA polymerase II-specific"/>
    <property type="evidence" value="ECO:0007669"/>
    <property type="project" value="InterPro"/>
</dbReference>
<dbReference type="PANTHER" id="PTHR24327">
    <property type="entry name" value="HOMEOBOX PROTEIN"/>
    <property type="match status" value="1"/>
</dbReference>
<accession>A0A1S8WLA1</accession>
<evidence type="ECO:0000256" key="4">
    <source>
        <dbReference type="PROSITE-ProRule" id="PRU00108"/>
    </source>
</evidence>
<reference evidence="7 8" key="1">
    <citation type="submission" date="2015-03" db="EMBL/GenBank/DDBJ databases">
        <title>Draft genome of the nematode, Opisthorchis viverrini.</title>
        <authorList>
            <person name="Mitreva M."/>
        </authorList>
    </citation>
    <scope>NUCLEOTIDE SEQUENCE [LARGE SCALE GENOMIC DNA]</scope>
    <source>
        <strain evidence="7">Khon Kaen</strain>
    </source>
</reference>
<dbReference type="SMART" id="SM00389">
    <property type="entry name" value="HOX"/>
    <property type="match status" value="1"/>
</dbReference>
<evidence type="ECO:0000313" key="7">
    <source>
        <dbReference type="EMBL" id="OON15222.1"/>
    </source>
</evidence>
<evidence type="ECO:0000256" key="3">
    <source>
        <dbReference type="ARBA" id="ARBA00023242"/>
    </source>
</evidence>
<feature type="DNA-binding region" description="Homeobox" evidence="4">
    <location>
        <begin position="251"/>
        <end position="310"/>
    </location>
</feature>
<dbReference type="CDD" id="cd00086">
    <property type="entry name" value="homeodomain"/>
    <property type="match status" value="1"/>
</dbReference>